<reference evidence="8" key="1">
    <citation type="submission" date="2021-01" db="EMBL/GenBank/DDBJ databases">
        <authorList>
            <person name="Kaushik A."/>
        </authorList>
    </citation>
    <scope>NUCLEOTIDE SEQUENCE</scope>
    <source>
        <strain evidence="8">Type strain: AG8-Rh-89/</strain>
    </source>
</reference>
<dbReference type="EMBL" id="CAJMWZ010002016">
    <property type="protein sequence ID" value="CAE6447089.1"/>
    <property type="molecule type" value="Genomic_DNA"/>
</dbReference>
<dbReference type="InterPro" id="IPR011993">
    <property type="entry name" value="PH-like_dom_sf"/>
</dbReference>
<dbReference type="InterPro" id="IPR000225">
    <property type="entry name" value="Armadillo"/>
</dbReference>
<dbReference type="Gene3D" id="2.30.29.30">
    <property type="entry name" value="Pleckstrin-homology domain (PH domain)/Phosphotyrosine-binding domain (PTB)"/>
    <property type="match status" value="1"/>
</dbReference>
<dbReference type="Gene3D" id="1.25.10.10">
    <property type="entry name" value="Leucine-rich Repeat Variant"/>
    <property type="match status" value="1"/>
</dbReference>
<dbReference type="PROSITE" id="PS50176">
    <property type="entry name" value="ARM_REPEAT"/>
    <property type="match status" value="1"/>
</dbReference>
<evidence type="ECO:0000256" key="2">
    <source>
        <dbReference type="ARBA" id="ARBA00022907"/>
    </source>
</evidence>
<gene>
    <name evidence="8" type="ORF">RDB_LOCUS36806</name>
</gene>
<sequence>MIRDKANLKLVSSPVIEATEILDRLHAADKESVKHALFSLQKYIREREFTQEFLKRDGLRELLGTIESSSGNTLAYALNSMQNLMEHDYGWDNLQPGFILRIVDIISNSNNPINVIRPATSILKRLVEADPRFGLDTGAMPSSSATTPATELSASPLPGSVYRYGFEVVWERLQHSPNTLSVVVSRLNMAESGMALGGMMFINSLLSNASDAHASELIDELERLNIRGVVRRLMASHASADLSSSILDFQAHLMRITYLRKTTPVDVELPAIQAVLTYVWMAARLGNTARADKLAFEGEQWSILGCPTGNMRSDFAQVGILGLDCLRTFIQADPDHFAKVVLEQVSRPPSRRCPIVQASNEVVEILTEHWAIFGPGYFAQVGILGLDCLRTFVQADPDHFAKVILEQVSRPPSRRCPIIQASNEVVEILTEHWAIFGPGYSTSTSFLPFFLAFQRVHTIALRLFLRIWSESSAGADDFARVAALVQSQIKLALREESTRSWHEMESDFVNSEYRDIRERQMKELELTDDLLNKPPVRNLRAKLYKESYAFVRQQRIQCLMQGAWFVNGVPAGSPSSRESYSAPIRPQRPWRFMRLDKTMRFIYYLDSTMKIPMRGGIEDLPERIEVASIAEVATGTCAVPHNVAYGIEVASIAEVATGTCAVPHNVAYGSGDITSPMSPLSVSPLSFSLMSERSRDQSEQQPSKHSLADQVAENPSRFSDWTDGLNMLRKDGGHVATTETAEFVQALTEIGLKIKLLDLSGEKAEIPSHLPPGIPPSDTNFFFA</sequence>
<evidence type="ECO:0000256" key="3">
    <source>
        <dbReference type="ARBA" id="ARBA00023036"/>
    </source>
</evidence>
<dbReference type="Pfam" id="PF16457">
    <property type="entry name" value="PH_12"/>
    <property type="match status" value="2"/>
</dbReference>
<proteinExistence type="predicted"/>
<dbReference type="InterPro" id="IPR001849">
    <property type="entry name" value="PH_domain"/>
</dbReference>
<keyword evidence="3" id="KW-0729">SH3-binding</keyword>
<feature type="repeat" description="ARM" evidence="5">
    <location>
        <begin position="97"/>
        <end position="126"/>
    </location>
</feature>
<dbReference type="Pfam" id="PF11841">
    <property type="entry name" value="ELMO_ARM"/>
    <property type="match status" value="1"/>
</dbReference>
<evidence type="ECO:0000256" key="5">
    <source>
        <dbReference type="PROSITE-ProRule" id="PRU00259"/>
    </source>
</evidence>
<comment type="caution">
    <text evidence="8">The sequence shown here is derived from an EMBL/GenBank/DDBJ whole genome shotgun (WGS) entry which is preliminary data.</text>
</comment>
<dbReference type="InterPro" id="IPR011989">
    <property type="entry name" value="ARM-like"/>
</dbReference>
<dbReference type="GO" id="GO:0048870">
    <property type="term" value="P:cell motility"/>
    <property type="evidence" value="ECO:0007669"/>
    <property type="project" value="TreeGrafter"/>
</dbReference>
<evidence type="ECO:0000313" key="8">
    <source>
        <dbReference type="EMBL" id="CAE6447089.1"/>
    </source>
</evidence>
<evidence type="ECO:0000313" key="9">
    <source>
        <dbReference type="Proteomes" id="UP000663850"/>
    </source>
</evidence>
<dbReference type="InterPro" id="IPR024574">
    <property type="entry name" value="ELMO_ARM"/>
</dbReference>
<dbReference type="SUPFAM" id="SSF48371">
    <property type="entry name" value="ARM repeat"/>
    <property type="match status" value="1"/>
</dbReference>
<dbReference type="Proteomes" id="UP000663850">
    <property type="component" value="Unassembled WGS sequence"/>
</dbReference>
<name>A0A8H3GD20_9AGAM</name>
<dbReference type="PANTHER" id="PTHR12771">
    <property type="entry name" value="ENGULFMENT AND CELL MOTILITY"/>
    <property type="match status" value="1"/>
</dbReference>
<feature type="domain" description="ELMO" evidence="7">
    <location>
        <begin position="271"/>
        <end position="493"/>
    </location>
</feature>
<dbReference type="InterPro" id="IPR050868">
    <property type="entry name" value="ELMO_domain-containing"/>
</dbReference>
<dbReference type="GO" id="GO:0006915">
    <property type="term" value="P:apoptotic process"/>
    <property type="evidence" value="ECO:0007669"/>
    <property type="project" value="UniProtKB-KW"/>
</dbReference>
<protein>
    <recommendedName>
        <fullName evidence="7">ELMO domain-containing protein</fullName>
    </recommendedName>
</protein>
<keyword evidence="1" id="KW-0053">Apoptosis</keyword>
<evidence type="ECO:0000256" key="1">
    <source>
        <dbReference type="ARBA" id="ARBA00022703"/>
    </source>
</evidence>
<dbReference type="InterPro" id="IPR016024">
    <property type="entry name" value="ARM-type_fold"/>
</dbReference>
<dbReference type="GO" id="GO:0007015">
    <property type="term" value="P:actin filament organization"/>
    <property type="evidence" value="ECO:0007669"/>
    <property type="project" value="TreeGrafter"/>
</dbReference>
<dbReference type="AlphaFoldDB" id="A0A8H3GD20"/>
<dbReference type="PROSITE" id="PS51335">
    <property type="entry name" value="ELMO"/>
    <property type="match status" value="1"/>
</dbReference>
<dbReference type="GO" id="GO:0017124">
    <property type="term" value="F:SH3 domain binding"/>
    <property type="evidence" value="ECO:0007669"/>
    <property type="project" value="UniProtKB-KW"/>
</dbReference>
<organism evidence="8 9">
    <name type="scientific">Rhizoctonia solani</name>
    <dbReference type="NCBI Taxonomy" id="456999"/>
    <lineage>
        <taxon>Eukaryota</taxon>
        <taxon>Fungi</taxon>
        <taxon>Dikarya</taxon>
        <taxon>Basidiomycota</taxon>
        <taxon>Agaricomycotina</taxon>
        <taxon>Agaricomycetes</taxon>
        <taxon>Cantharellales</taxon>
        <taxon>Ceratobasidiaceae</taxon>
        <taxon>Rhizoctonia</taxon>
    </lineage>
</organism>
<comment type="function">
    <text evidence="4">Involved in cytoskeletal rearrangements required for phagocytosis of apoptotic cells and cell motility. Acts in association with DOCK1 and CRK. Was initially proposed to be required in complex with DOCK1 to activate Rac Rho small GTPases. May enhance the guanine nucleotide exchange factor (GEF) activity of DOCK1.</text>
</comment>
<keyword evidence="2" id="KW-0581">Phagocytosis</keyword>
<evidence type="ECO:0000256" key="4">
    <source>
        <dbReference type="ARBA" id="ARBA00024863"/>
    </source>
</evidence>
<dbReference type="Pfam" id="PF04727">
    <property type="entry name" value="ELMO_CED12"/>
    <property type="match status" value="2"/>
</dbReference>
<dbReference type="InterPro" id="IPR006816">
    <property type="entry name" value="ELMO_dom"/>
</dbReference>
<evidence type="ECO:0000256" key="6">
    <source>
        <dbReference type="SAM" id="MobiDB-lite"/>
    </source>
</evidence>
<feature type="region of interest" description="Disordered" evidence="6">
    <location>
        <begin position="691"/>
        <end position="719"/>
    </location>
</feature>
<accession>A0A8H3GD20</accession>
<dbReference type="PANTHER" id="PTHR12771:SF56">
    <property type="entry name" value="CED-12"/>
    <property type="match status" value="1"/>
</dbReference>
<evidence type="ECO:0000259" key="7">
    <source>
        <dbReference type="PROSITE" id="PS51335"/>
    </source>
</evidence>
<dbReference type="GO" id="GO:0005886">
    <property type="term" value="C:plasma membrane"/>
    <property type="evidence" value="ECO:0007669"/>
    <property type="project" value="TreeGrafter"/>
</dbReference>